<protein>
    <submittedName>
        <fullName evidence="2">Uncharacterized protein</fullName>
    </submittedName>
</protein>
<dbReference type="OrthoDB" id="1715498at2759"/>
<accession>A0A1R3IUC9</accession>
<name>A0A1R3IUC9_COCAP</name>
<dbReference type="AlphaFoldDB" id="A0A1R3IUC9"/>
<feature type="transmembrane region" description="Helical" evidence="1">
    <location>
        <begin position="7"/>
        <end position="32"/>
    </location>
</feature>
<dbReference type="EMBL" id="AWWV01009500">
    <property type="protein sequence ID" value="OMO86187.1"/>
    <property type="molecule type" value="Genomic_DNA"/>
</dbReference>
<gene>
    <name evidence="2" type="ORF">CCACVL1_09739</name>
</gene>
<keyword evidence="3" id="KW-1185">Reference proteome</keyword>
<evidence type="ECO:0000313" key="3">
    <source>
        <dbReference type="Proteomes" id="UP000188268"/>
    </source>
</evidence>
<reference evidence="2 3" key="1">
    <citation type="submission" date="2013-09" db="EMBL/GenBank/DDBJ databases">
        <title>Corchorus capsularis genome sequencing.</title>
        <authorList>
            <person name="Alam M."/>
            <person name="Haque M.S."/>
            <person name="Islam M.S."/>
            <person name="Emdad E.M."/>
            <person name="Islam M.M."/>
            <person name="Ahmed B."/>
            <person name="Halim A."/>
            <person name="Hossen Q.M.M."/>
            <person name="Hossain M.Z."/>
            <person name="Ahmed R."/>
            <person name="Khan M.M."/>
            <person name="Islam R."/>
            <person name="Rashid M.M."/>
            <person name="Khan S.A."/>
            <person name="Rahman M.S."/>
            <person name="Alam M."/>
        </authorList>
    </citation>
    <scope>NUCLEOTIDE SEQUENCE [LARGE SCALE GENOMIC DNA]</scope>
    <source>
        <strain evidence="3">cv. CVL-1</strain>
        <tissue evidence="2">Whole seedling</tissue>
    </source>
</reference>
<sequence>PLFCLFILLYPGFVMGMGALIAVFLSTFALVLGSVVGDPDLLQDICVADLSSGVSFSDLID</sequence>
<keyword evidence="1" id="KW-1133">Transmembrane helix</keyword>
<evidence type="ECO:0000313" key="2">
    <source>
        <dbReference type="EMBL" id="OMO86187.1"/>
    </source>
</evidence>
<dbReference type="Gramene" id="OMO86187">
    <property type="protein sequence ID" value="OMO86187"/>
    <property type="gene ID" value="CCACVL1_09739"/>
</dbReference>
<organism evidence="2 3">
    <name type="scientific">Corchorus capsularis</name>
    <name type="common">Jute</name>
    <dbReference type="NCBI Taxonomy" id="210143"/>
    <lineage>
        <taxon>Eukaryota</taxon>
        <taxon>Viridiplantae</taxon>
        <taxon>Streptophyta</taxon>
        <taxon>Embryophyta</taxon>
        <taxon>Tracheophyta</taxon>
        <taxon>Spermatophyta</taxon>
        <taxon>Magnoliopsida</taxon>
        <taxon>eudicotyledons</taxon>
        <taxon>Gunneridae</taxon>
        <taxon>Pentapetalae</taxon>
        <taxon>rosids</taxon>
        <taxon>malvids</taxon>
        <taxon>Malvales</taxon>
        <taxon>Malvaceae</taxon>
        <taxon>Grewioideae</taxon>
        <taxon>Apeibeae</taxon>
        <taxon>Corchorus</taxon>
    </lineage>
</organism>
<keyword evidence="1" id="KW-0472">Membrane</keyword>
<feature type="non-terminal residue" evidence="2">
    <location>
        <position position="1"/>
    </location>
</feature>
<keyword evidence="1" id="KW-0812">Transmembrane</keyword>
<dbReference type="Proteomes" id="UP000188268">
    <property type="component" value="Unassembled WGS sequence"/>
</dbReference>
<comment type="caution">
    <text evidence="2">The sequence shown here is derived from an EMBL/GenBank/DDBJ whole genome shotgun (WGS) entry which is preliminary data.</text>
</comment>
<evidence type="ECO:0000256" key="1">
    <source>
        <dbReference type="SAM" id="Phobius"/>
    </source>
</evidence>
<proteinExistence type="predicted"/>